<evidence type="ECO:0000313" key="4">
    <source>
        <dbReference type="EMBL" id="SHL92099.1"/>
    </source>
</evidence>
<dbReference type="Proteomes" id="UP000190911">
    <property type="component" value="Chromosome I"/>
</dbReference>
<dbReference type="InParanoid" id="A0A1M7EL21"/>
<evidence type="ECO:0000256" key="1">
    <source>
        <dbReference type="SAM" id="Coils"/>
    </source>
</evidence>
<evidence type="ECO:0000256" key="3">
    <source>
        <dbReference type="SAM" id="Phobius"/>
    </source>
</evidence>
<keyword evidence="1" id="KW-0175">Coiled coil</keyword>
<evidence type="ECO:0000256" key="2">
    <source>
        <dbReference type="SAM" id="MobiDB-lite"/>
    </source>
</evidence>
<organism evidence="4 5">
    <name type="scientific">Vreelandella subglaciescola</name>
    <dbReference type="NCBI Taxonomy" id="29571"/>
    <lineage>
        <taxon>Bacteria</taxon>
        <taxon>Pseudomonadati</taxon>
        <taxon>Pseudomonadota</taxon>
        <taxon>Gammaproteobacteria</taxon>
        <taxon>Oceanospirillales</taxon>
        <taxon>Halomonadaceae</taxon>
        <taxon>Vreelandella</taxon>
    </lineage>
</organism>
<feature type="transmembrane region" description="Helical" evidence="3">
    <location>
        <begin position="236"/>
        <end position="256"/>
    </location>
</feature>
<feature type="transmembrane region" description="Helical" evidence="3">
    <location>
        <begin position="28"/>
        <end position="49"/>
    </location>
</feature>
<feature type="region of interest" description="Disordered" evidence="2">
    <location>
        <begin position="67"/>
        <end position="87"/>
    </location>
</feature>
<keyword evidence="5" id="KW-1185">Reference proteome</keyword>
<name>A0A1M7EL21_9GAMM</name>
<dbReference type="STRING" id="29571.SAMN05878437_0271"/>
<gene>
    <name evidence="4" type="ORF">SAMN05878437_0271</name>
</gene>
<accession>A0A1M7EL21</accession>
<proteinExistence type="predicted"/>
<keyword evidence="3" id="KW-1133">Transmembrane helix</keyword>
<dbReference type="EMBL" id="LT670847">
    <property type="protein sequence ID" value="SHL92099.1"/>
    <property type="molecule type" value="Genomic_DNA"/>
</dbReference>
<sequence>MSSLLLDGTSLIDVIQQQKMEFVDRLRCFAFFAMIRFLIVMVVMMNGLVDQAFVEKNIEPKMQEIKEASHEVSQDARSGGELDQDKRQGLIEMRNELKEQRTKVDQDIQKSEKLLAGSKENISLIEDQVNAMKDKMGTVEKLNVFSREEEYADAIDTFEVAQSEVEEVQERLENLEDQRNTIDHDVQKTSDILAGKNVDEGWMTSMRNKIASFRDMAKWERIVTTVRDIIPTMVKLMAAFLLKTLVMPLIFLALFIKGFKYIWGIDPRKWAKNEYAKMRKIEE</sequence>
<feature type="coiled-coil region" evidence="1">
    <location>
        <begin position="90"/>
        <end position="185"/>
    </location>
</feature>
<dbReference type="AlphaFoldDB" id="A0A1M7EL21"/>
<protein>
    <submittedName>
        <fullName evidence="4">Uncharacterized protein</fullName>
    </submittedName>
</protein>
<evidence type="ECO:0000313" key="5">
    <source>
        <dbReference type="Proteomes" id="UP000190911"/>
    </source>
</evidence>
<reference evidence="4 5" key="1">
    <citation type="submission" date="2016-11" db="EMBL/GenBank/DDBJ databases">
        <authorList>
            <person name="Jaros S."/>
            <person name="Januszkiewicz K."/>
            <person name="Wedrychowicz H."/>
        </authorList>
    </citation>
    <scope>NUCLEOTIDE SEQUENCE [LARGE SCALE GENOMIC DNA]</scope>
    <source>
        <strain evidence="4 5">ACAM 12</strain>
    </source>
</reference>
<keyword evidence="3" id="KW-0812">Transmembrane</keyword>
<keyword evidence="3" id="KW-0472">Membrane</keyword>